<name>A0AAW1XS46_RUBAR</name>
<evidence type="ECO:0000313" key="2">
    <source>
        <dbReference type="Proteomes" id="UP001457282"/>
    </source>
</evidence>
<sequence>MVFLMDPALYSGIKVELYVPVVTSILIRTRQSATICTSMTEAKFKWLRCFILHFGFNIIAEMSICTLIVP</sequence>
<dbReference type="Proteomes" id="UP001457282">
    <property type="component" value="Unassembled WGS sequence"/>
</dbReference>
<reference evidence="1 2" key="1">
    <citation type="journal article" date="2023" name="G3 (Bethesda)">
        <title>A chromosome-length genome assembly and annotation of blackberry (Rubus argutus, cv. 'Hillquist').</title>
        <authorList>
            <person name="Bruna T."/>
            <person name="Aryal R."/>
            <person name="Dudchenko O."/>
            <person name="Sargent D.J."/>
            <person name="Mead D."/>
            <person name="Buti M."/>
            <person name="Cavallini A."/>
            <person name="Hytonen T."/>
            <person name="Andres J."/>
            <person name="Pham M."/>
            <person name="Weisz D."/>
            <person name="Mascagni F."/>
            <person name="Usai G."/>
            <person name="Natali L."/>
            <person name="Bassil N."/>
            <person name="Fernandez G.E."/>
            <person name="Lomsadze A."/>
            <person name="Armour M."/>
            <person name="Olukolu B."/>
            <person name="Poorten T."/>
            <person name="Britton C."/>
            <person name="Davik J."/>
            <person name="Ashrafi H."/>
            <person name="Aiden E.L."/>
            <person name="Borodovsky M."/>
            <person name="Worthington M."/>
        </authorList>
    </citation>
    <scope>NUCLEOTIDE SEQUENCE [LARGE SCALE GENOMIC DNA]</scope>
    <source>
        <strain evidence="1">PI 553951</strain>
    </source>
</reference>
<keyword evidence="2" id="KW-1185">Reference proteome</keyword>
<evidence type="ECO:0000313" key="1">
    <source>
        <dbReference type="EMBL" id="KAK9939399.1"/>
    </source>
</evidence>
<gene>
    <name evidence="1" type="ORF">M0R45_016095</name>
</gene>
<organism evidence="1 2">
    <name type="scientific">Rubus argutus</name>
    <name type="common">Southern blackberry</name>
    <dbReference type="NCBI Taxonomy" id="59490"/>
    <lineage>
        <taxon>Eukaryota</taxon>
        <taxon>Viridiplantae</taxon>
        <taxon>Streptophyta</taxon>
        <taxon>Embryophyta</taxon>
        <taxon>Tracheophyta</taxon>
        <taxon>Spermatophyta</taxon>
        <taxon>Magnoliopsida</taxon>
        <taxon>eudicotyledons</taxon>
        <taxon>Gunneridae</taxon>
        <taxon>Pentapetalae</taxon>
        <taxon>rosids</taxon>
        <taxon>fabids</taxon>
        <taxon>Rosales</taxon>
        <taxon>Rosaceae</taxon>
        <taxon>Rosoideae</taxon>
        <taxon>Rosoideae incertae sedis</taxon>
        <taxon>Rubus</taxon>
    </lineage>
</organism>
<comment type="caution">
    <text evidence="1">The sequence shown here is derived from an EMBL/GenBank/DDBJ whole genome shotgun (WGS) entry which is preliminary data.</text>
</comment>
<dbReference type="EMBL" id="JBEDUW010000003">
    <property type="protein sequence ID" value="KAK9939399.1"/>
    <property type="molecule type" value="Genomic_DNA"/>
</dbReference>
<protein>
    <submittedName>
        <fullName evidence="1">Uncharacterized protein</fullName>
    </submittedName>
</protein>
<proteinExistence type="predicted"/>
<accession>A0AAW1XS46</accession>
<dbReference type="AlphaFoldDB" id="A0AAW1XS46"/>